<dbReference type="Gene3D" id="3.40.1190.20">
    <property type="match status" value="1"/>
</dbReference>
<comment type="catalytic activity">
    <reaction evidence="6">
        <text>(6S)-NADPHX + ADP = AMP + phosphate + NADPH + H(+)</text>
        <dbReference type="Rhea" id="RHEA:32235"/>
        <dbReference type="ChEBI" id="CHEBI:15378"/>
        <dbReference type="ChEBI" id="CHEBI:43474"/>
        <dbReference type="ChEBI" id="CHEBI:57783"/>
        <dbReference type="ChEBI" id="CHEBI:64076"/>
        <dbReference type="ChEBI" id="CHEBI:456215"/>
        <dbReference type="ChEBI" id="CHEBI:456216"/>
        <dbReference type="EC" id="4.2.1.136"/>
    </reaction>
</comment>
<dbReference type="GO" id="GO:0052855">
    <property type="term" value="F:ADP-dependent NAD(P)H-hydrate dehydratase activity"/>
    <property type="evidence" value="ECO:0007669"/>
    <property type="project" value="UniProtKB-UniRule"/>
</dbReference>
<evidence type="ECO:0000313" key="9">
    <source>
        <dbReference type="Proteomes" id="UP000004121"/>
    </source>
</evidence>
<feature type="binding site" evidence="6">
    <location>
        <position position="230"/>
    </location>
    <ligand>
        <name>AMP</name>
        <dbReference type="ChEBI" id="CHEBI:456215"/>
    </ligand>
</feature>
<dbReference type="GO" id="GO:0005524">
    <property type="term" value="F:ATP binding"/>
    <property type="evidence" value="ECO:0007669"/>
    <property type="project" value="UniProtKB-KW"/>
</dbReference>
<dbReference type="HAMAP" id="MF_01965">
    <property type="entry name" value="NADHX_dehydratase"/>
    <property type="match status" value="1"/>
</dbReference>
<keyword evidence="3 6" id="KW-0521">NADP</keyword>
<feature type="binding site" evidence="6">
    <location>
        <begin position="200"/>
        <end position="204"/>
    </location>
    <ligand>
        <name>AMP</name>
        <dbReference type="ChEBI" id="CHEBI:456215"/>
    </ligand>
</feature>
<dbReference type="AlphaFoldDB" id="C2KWU4"/>
<feature type="domain" description="YjeF C-terminal" evidence="7">
    <location>
        <begin position="7"/>
        <end position="329"/>
    </location>
</feature>
<comment type="cofactor">
    <cofactor evidence="6">
        <name>Mg(2+)</name>
        <dbReference type="ChEBI" id="CHEBI:18420"/>
    </cofactor>
</comment>
<keyword evidence="2 6" id="KW-0067">ATP-binding</keyword>
<dbReference type="GO" id="GO:0110051">
    <property type="term" value="P:metabolite repair"/>
    <property type="evidence" value="ECO:0007669"/>
    <property type="project" value="TreeGrafter"/>
</dbReference>
<dbReference type="Pfam" id="PF01256">
    <property type="entry name" value="Carb_kinase"/>
    <property type="match status" value="1"/>
</dbReference>
<dbReference type="CDD" id="cd01171">
    <property type="entry name" value="YXKO-related"/>
    <property type="match status" value="1"/>
</dbReference>
<dbReference type="InterPro" id="IPR000631">
    <property type="entry name" value="CARKD"/>
</dbReference>
<comment type="function">
    <text evidence="6">Catalyzes the dehydration of the S-form of NAD(P)HX at the expense of ADP, which is converted to AMP. Together with NAD(P)HX epimerase, which catalyzes the epimerization of the S- and R-forms, the enzyme allows the repair of both epimers of NAD(P)HX, a damaged form of NAD(P)H that is a result of enzymatic or heat-dependent hydration.</text>
</comment>
<keyword evidence="9" id="KW-1185">Reference proteome</keyword>
<evidence type="ECO:0000256" key="3">
    <source>
        <dbReference type="ARBA" id="ARBA00022857"/>
    </source>
</evidence>
<evidence type="ECO:0000313" key="8">
    <source>
        <dbReference type="EMBL" id="EEJ51756.1"/>
    </source>
</evidence>
<evidence type="ECO:0000256" key="6">
    <source>
        <dbReference type="HAMAP-Rule" id="MF_01965"/>
    </source>
</evidence>
<dbReference type="FunCoup" id="C2KWU4">
    <property type="interactions" value="106"/>
</dbReference>
<comment type="similarity">
    <text evidence="6">Belongs to the NnrD/CARKD family.</text>
</comment>
<dbReference type="Proteomes" id="UP000004121">
    <property type="component" value="Unassembled WGS sequence"/>
</dbReference>
<dbReference type="NCBIfam" id="TIGR00196">
    <property type="entry name" value="yjeF_cterm"/>
    <property type="match status" value="1"/>
</dbReference>
<dbReference type="OrthoDB" id="9806925at2"/>
<dbReference type="GO" id="GO:0052856">
    <property type="term" value="F:NAD(P)HX epimerase activity"/>
    <property type="evidence" value="ECO:0007669"/>
    <property type="project" value="TreeGrafter"/>
</dbReference>
<name>C2KWU4_9FIRM</name>
<dbReference type="GO" id="GO:0046496">
    <property type="term" value="P:nicotinamide nucleotide metabolic process"/>
    <property type="evidence" value="ECO:0007669"/>
    <property type="project" value="UniProtKB-UniRule"/>
</dbReference>
<protein>
    <recommendedName>
        <fullName evidence="6">ADP-dependent (S)-NAD(P)H-hydrate dehydratase</fullName>
        <ecNumber evidence="6">4.2.1.136</ecNumber>
    </recommendedName>
    <alternativeName>
        <fullName evidence="6">ADP-dependent NAD(P)HX dehydratase</fullName>
    </alternativeName>
</protein>
<keyword evidence="5 6" id="KW-0456">Lyase</keyword>
<proteinExistence type="inferred from homology"/>
<evidence type="ECO:0000256" key="5">
    <source>
        <dbReference type="ARBA" id="ARBA00023239"/>
    </source>
</evidence>
<gene>
    <name evidence="6" type="primary">nnrD</name>
    <name evidence="8" type="ORF">HMPREF6123_0963</name>
</gene>
<evidence type="ECO:0000256" key="4">
    <source>
        <dbReference type="ARBA" id="ARBA00023027"/>
    </source>
</evidence>
<dbReference type="eggNOG" id="COG0063">
    <property type="taxonomic scope" value="Bacteria"/>
</dbReference>
<dbReference type="STRING" id="585501.HMPREF6123_0963"/>
<keyword evidence="4 6" id="KW-0520">NAD</keyword>
<dbReference type="PANTHER" id="PTHR12592:SF0">
    <property type="entry name" value="ATP-DEPENDENT (S)-NAD(P)H-HYDRATE DEHYDRATASE"/>
    <property type="match status" value="1"/>
</dbReference>
<dbReference type="EMBL" id="ACKX01000090">
    <property type="protein sequence ID" value="EEJ51756.1"/>
    <property type="molecule type" value="Genomic_DNA"/>
</dbReference>
<comment type="caution">
    <text evidence="8">The sequence shown here is derived from an EMBL/GenBank/DDBJ whole genome shotgun (WGS) entry which is preliminary data.</text>
</comment>
<evidence type="ECO:0000259" key="7">
    <source>
        <dbReference type="PROSITE" id="PS51383"/>
    </source>
</evidence>
<comment type="catalytic activity">
    <reaction evidence="6">
        <text>(6S)-NADHX + ADP = AMP + phosphate + NADH + H(+)</text>
        <dbReference type="Rhea" id="RHEA:32223"/>
        <dbReference type="ChEBI" id="CHEBI:15378"/>
        <dbReference type="ChEBI" id="CHEBI:43474"/>
        <dbReference type="ChEBI" id="CHEBI:57945"/>
        <dbReference type="ChEBI" id="CHEBI:64074"/>
        <dbReference type="ChEBI" id="CHEBI:456215"/>
        <dbReference type="ChEBI" id="CHEBI:456216"/>
        <dbReference type="EC" id="4.2.1.136"/>
    </reaction>
</comment>
<dbReference type="HOGENOM" id="CLU_024853_2_2_9"/>
<dbReference type="PANTHER" id="PTHR12592">
    <property type="entry name" value="ATP-DEPENDENT (S)-NAD(P)H-HYDRATE DEHYDRATASE FAMILY MEMBER"/>
    <property type="match status" value="1"/>
</dbReference>
<dbReference type="SUPFAM" id="SSF53613">
    <property type="entry name" value="Ribokinase-like"/>
    <property type="match status" value="1"/>
</dbReference>
<dbReference type="EC" id="4.2.1.136" evidence="6"/>
<feature type="binding site" evidence="6">
    <location>
        <position position="231"/>
    </location>
    <ligand>
        <name>(6S)-NADPHX</name>
        <dbReference type="ChEBI" id="CHEBI:64076"/>
    </ligand>
</feature>
<keyword evidence="1 6" id="KW-0547">Nucleotide-binding</keyword>
<reference evidence="8 9" key="1">
    <citation type="submission" date="2009-04" db="EMBL/GenBank/DDBJ databases">
        <authorList>
            <person name="Qin X."/>
            <person name="Bachman B."/>
            <person name="Battles P."/>
            <person name="Bell A."/>
            <person name="Bess C."/>
            <person name="Bickham C."/>
            <person name="Chaboub L."/>
            <person name="Chen D."/>
            <person name="Coyle M."/>
            <person name="Deiros D.R."/>
            <person name="Dinh H."/>
            <person name="Forbes L."/>
            <person name="Fowler G."/>
            <person name="Francisco L."/>
            <person name="Fu Q."/>
            <person name="Gubbala S."/>
            <person name="Hale W."/>
            <person name="Han Y."/>
            <person name="Hemphill L."/>
            <person name="Highlander S.K."/>
            <person name="Hirani K."/>
            <person name="Hogues M."/>
            <person name="Jackson L."/>
            <person name="Jakkamsetti A."/>
            <person name="Javaid M."/>
            <person name="Jiang H."/>
            <person name="Korchina V."/>
            <person name="Kovar C."/>
            <person name="Lara F."/>
            <person name="Lee S."/>
            <person name="Mata R."/>
            <person name="Mathew T."/>
            <person name="Moen C."/>
            <person name="Morales K."/>
            <person name="Munidasa M."/>
            <person name="Nazareth L."/>
            <person name="Ngo R."/>
            <person name="Nguyen L."/>
            <person name="Okwuonu G."/>
            <person name="Ongeri F."/>
            <person name="Patil S."/>
            <person name="Petrosino J."/>
            <person name="Pham C."/>
            <person name="Pham P."/>
            <person name="Pu L.-L."/>
            <person name="Puazo M."/>
            <person name="Raj R."/>
            <person name="Reid J."/>
            <person name="Rouhana J."/>
            <person name="Saada N."/>
            <person name="Shang Y."/>
            <person name="Simmons D."/>
            <person name="Thornton R."/>
            <person name="Warren J."/>
            <person name="Weissenberger G."/>
            <person name="Zhang J."/>
            <person name="Zhang L."/>
            <person name="Zhou C."/>
            <person name="Zhu D."/>
            <person name="Muzny D."/>
            <person name="Worley K."/>
            <person name="Gibbs R."/>
        </authorList>
    </citation>
    <scope>NUCLEOTIDE SEQUENCE [LARGE SCALE GENOMIC DNA]</scope>
    <source>
        <strain evidence="8 9">F0268</strain>
    </source>
</reference>
<accession>C2KWU4</accession>
<dbReference type="PROSITE" id="PS51383">
    <property type="entry name" value="YJEF_C_3"/>
    <property type="match status" value="1"/>
</dbReference>
<feature type="binding site" evidence="6">
    <location>
        <position position="42"/>
    </location>
    <ligand>
        <name>(6S)-NADPHX</name>
        <dbReference type="ChEBI" id="CHEBI:64076"/>
    </ligand>
</feature>
<comment type="subunit">
    <text evidence="6">Homotetramer.</text>
</comment>
<dbReference type="InParanoid" id="C2KWU4"/>
<feature type="binding site" evidence="6">
    <location>
        <position position="163"/>
    </location>
    <ligand>
        <name>(6S)-NADPHX</name>
        <dbReference type="ChEBI" id="CHEBI:64076"/>
    </ligand>
</feature>
<feature type="binding site" evidence="6">
    <location>
        <position position="107"/>
    </location>
    <ligand>
        <name>(6S)-NADPHX</name>
        <dbReference type="ChEBI" id="CHEBI:64076"/>
    </ligand>
</feature>
<sequence>MIKEEQDGFKMNIYLPKRNPASHKGSYGKCLILAGAEGMAGAAYFAALSAYRSGTGLVKLCSAKENCGILQSLIPEAIILSFSKEKEHFQEVEKAIEWADFLLFGPGMGTGEEAKELLRLVLEKGKVPLLIDADGLNLLSKDSALQTLAKAYGRKSLLFLTPHLMEFSRLSGKSLTEIENRGGEIAKSFGKEYHCILLLKSHDTMVISPEGELVYHREKSCAALSKGGSGDVFAGSIAGIYLILEEEAKRKAKADLSQTAFSLEGSNEKNSDVVKEDSSVMPIGQGCKAAILSCEAQILAGELAAREWGEHGVLTENIANAMGKALDLLEEQGCLID</sequence>
<evidence type="ECO:0000256" key="2">
    <source>
        <dbReference type="ARBA" id="ARBA00022840"/>
    </source>
</evidence>
<evidence type="ECO:0000256" key="1">
    <source>
        <dbReference type="ARBA" id="ARBA00022741"/>
    </source>
</evidence>
<dbReference type="InterPro" id="IPR029056">
    <property type="entry name" value="Ribokinase-like"/>
</dbReference>
<organism evidence="8 9">
    <name type="scientific">Oribacterium sinus F0268</name>
    <dbReference type="NCBI Taxonomy" id="585501"/>
    <lineage>
        <taxon>Bacteria</taxon>
        <taxon>Bacillati</taxon>
        <taxon>Bacillota</taxon>
        <taxon>Clostridia</taxon>
        <taxon>Lachnospirales</taxon>
        <taxon>Lachnospiraceae</taxon>
        <taxon>Oribacterium</taxon>
    </lineage>
</organism>